<dbReference type="InterPro" id="IPR015947">
    <property type="entry name" value="PUA-like_sf"/>
</dbReference>
<dbReference type="Gene3D" id="2.30.130.30">
    <property type="entry name" value="Hypothetical protein"/>
    <property type="match status" value="1"/>
</dbReference>
<feature type="domain" description="ASCH" evidence="1">
    <location>
        <begin position="5"/>
        <end position="99"/>
    </location>
</feature>
<dbReference type="OMA" id="STMPVGK"/>
<dbReference type="InterPro" id="IPR007374">
    <property type="entry name" value="ASCH_domain"/>
</dbReference>
<dbReference type="EMBL" id="LT158599">
    <property type="protein sequence ID" value="CVK34440.1"/>
    <property type="molecule type" value="Genomic_DNA"/>
</dbReference>
<dbReference type="SMART" id="SM01022">
    <property type="entry name" value="ASCH"/>
    <property type="match status" value="1"/>
</dbReference>
<evidence type="ECO:0000259" key="1">
    <source>
        <dbReference type="SMART" id="SM01022"/>
    </source>
</evidence>
<organism evidence="2 3">
    <name type="scientific">Methanoculleus bourgensis</name>
    <dbReference type="NCBI Taxonomy" id="83986"/>
    <lineage>
        <taxon>Archaea</taxon>
        <taxon>Methanobacteriati</taxon>
        <taxon>Methanobacteriota</taxon>
        <taxon>Stenosarchaea group</taxon>
        <taxon>Methanomicrobia</taxon>
        <taxon>Methanomicrobiales</taxon>
        <taxon>Methanomicrobiaceae</taxon>
        <taxon>Methanoculleus</taxon>
    </lineage>
</organism>
<dbReference type="GeneID" id="13354408"/>
<reference evidence="2 3" key="1">
    <citation type="submission" date="2016-01" db="EMBL/GenBank/DDBJ databases">
        <authorList>
            <person name="Manzoor S."/>
        </authorList>
    </citation>
    <scope>NUCLEOTIDE SEQUENCE [LARGE SCALE GENOMIC DNA]</scope>
    <source>
        <strain evidence="2">Methanoculleus sp MAB1</strain>
    </source>
</reference>
<dbReference type="Proteomes" id="UP000069850">
    <property type="component" value="Chromosome 1"/>
</dbReference>
<gene>
    <name evidence="2" type="ORF">MMAB1_3227</name>
</gene>
<dbReference type="AlphaFoldDB" id="A0A0X8XYD9"/>
<evidence type="ECO:0000313" key="3">
    <source>
        <dbReference type="Proteomes" id="UP000069850"/>
    </source>
</evidence>
<dbReference type="OrthoDB" id="84651at2157"/>
<name>A0A0X8XYD9_9EURY</name>
<protein>
    <recommendedName>
        <fullName evidence="1">ASCH domain-containing protein</fullName>
    </recommendedName>
</protein>
<sequence>MRVILSIKPRHVQKVINGTKRYEFRKVIFKDRSVSEVYIYSTSPVKKIIGKFRIGRILDDHPENLWKQLHEYSGLTKKDFDMYFSGKEKGYAIEITNFELFEEPIDPKKFSSNFVAPQSFQYIDDSALKCQLNPVKGP</sequence>
<proteinExistence type="predicted"/>
<dbReference type="SUPFAM" id="SSF88697">
    <property type="entry name" value="PUA domain-like"/>
    <property type="match status" value="1"/>
</dbReference>
<accession>A0A0X8XYD9</accession>
<dbReference type="GeneID" id="27138681"/>
<dbReference type="RefSeq" id="WP_014868327.1">
    <property type="nucleotide sequence ID" value="NZ_LT158599.1"/>
</dbReference>
<dbReference type="KEGG" id="mema:MMAB1_3227"/>
<evidence type="ECO:0000313" key="2">
    <source>
        <dbReference type="EMBL" id="CVK34440.1"/>
    </source>
</evidence>